<feature type="domain" description="Aminotransferase class V" evidence="11">
    <location>
        <begin position="3"/>
        <end position="362"/>
    </location>
</feature>
<dbReference type="Pfam" id="PF00266">
    <property type="entry name" value="Aminotran_5"/>
    <property type="match status" value="1"/>
</dbReference>
<dbReference type="EMBL" id="CP020991">
    <property type="protein sequence ID" value="AUO19561.1"/>
    <property type="molecule type" value="Genomic_DNA"/>
</dbReference>
<sequence length="381" mass="41369">MEIYFDNSATTRPYDEVASAVFDTMSNNYGNPSSLHKLGIEAERAVKTAKERVAAGIKANPSEILFTSGGTESDNIALFGTASANRGRHIISTPLEHPAIINTLGELRERGYKIDYTPVDSSGKVILKDFERLIRPDTFLVTAMIVNNEIGTIEPIAEMAKILKSVNPRAVFHTDAVQGFGKVPINVDALGVDLVSLSAHKVHGPKGMGALYIRRGTKIKPIIYGGGQQQGMRSGTENVPGMVGFGIAAKIATTDLGKKIERMSALKERLKNGILNSIDNVRINTPDNNAPHILNVSFGGTKAEVVLHSLEMQDIFVSSGSACSSHKKEPSYVLTEIGVPRKMIDGSIRFSLSEFSTEEDVDITIEALKKIIPRLRKLNLK</sequence>
<dbReference type="InterPro" id="IPR015424">
    <property type="entry name" value="PyrdxlP-dep_Trfase"/>
</dbReference>
<dbReference type="EC" id="2.8.1.7" evidence="3"/>
<dbReference type="InterPro" id="IPR015422">
    <property type="entry name" value="PyrdxlP-dep_Trfase_small"/>
</dbReference>
<protein>
    <recommendedName>
        <fullName evidence="3">cysteine desulfurase</fullName>
        <ecNumber evidence="3">2.8.1.7</ecNumber>
    </recommendedName>
</protein>
<dbReference type="PIRSF" id="PIRSF005572">
    <property type="entry name" value="NifS"/>
    <property type="match status" value="1"/>
</dbReference>
<dbReference type="PANTHER" id="PTHR11601">
    <property type="entry name" value="CYSTEINE DESULFURYLASE FAMILY MEMBER"/>
    <property type="match status" value="1"/>
</dbReference>
<evidence type="ECO:0000256" key="9">
    <source>
        <dbReference type="ARBA" id="ARBA00050776"/>
    </source>
</evidence>
<dbReference type="RefSeq" id="WP_102365759.1">
    <property type="nucleotide sequence ID" value="NZ_CP020991.1"/>
</dbReference>
<dbReference type="PROSITE" id="PS00595">
    <property type="entry name" value="AA_TRANSFER_CLASS_5"/>
    <property type="match status" value="1"/>
</dbReference>
<dbReference type="InterPro" id="IPR000192">
    <property type="entry name" value="Aminotrans_V_dom"/>
</dbReference>
<keyword evidence="7" id="KW-0408">Iron</keyword>
<dbReference type="FunFam" id="3.40.640.10:FF:000084">
    <property type="entry name" value="IscS-like cysteine desulfurase"/>
    <property type="match status" value="1"/>
</dbReference>
<dbReference type="GO" id="GO:0051536">
    <property type="term" value="F:iron-sulfur cluster binding"/>
    <property type="evidence" value="ECO:0007669"/>
    <property type="project" value="UniProtKB-KW"/>
</dbReference>
<proteinExistence type="inferred from homology"/>
<evidence type="ECO:0000256" key="2">
    <source>
        <dbReference type="ARBA" id="ARBA00006490"/>
    </source>
</evidence>
<evidence type="ECO:0000259" key="11">
    <source>
        <dbReference type="Pfam" id="PF00266"/>
    </source>
</evidence>
<evidence type="ECO:0000256" key="3">
    <source>
        <dbReference type="ARBA" id="ARBA00012239"/>
    </source>
</evidence>
<evidence type="ECO:0000256" key="6">
    <source>
        <dbReference type="ARBA" id="ARBA00022898"/>
    </source>
</evidence>
<dbReference type="SUPFAM" id="SSF53383">
    <property type="entry name" value="PLP-dependent transferases"/>
    <property type="match status" value="1"/>
</dbReference>
<dbReference type="InterPro" id="IPR020578">
    <property type="entry name" value="Aminotrans_V_PyrdxlP_BS"/>
</dbReference>
<dbReference type="Gene3D" id="3.40.640.10">
    <property type="entry name" value="Type I PLP-dependent aspartate aminotransferase-like (Major domain)"/>
    <property type="match status" value="1"/>
</dbReference>
<keyword evidence="8" id="KW-0411">Iron-sulfur</keyword>
<evidence type="ECO:0000256" key="7">
    <source>
        <dbReference type="ARBA" id="ARBA00023004"/>
    </source>
</evidence>
<evidence type="ECO:0000256" key="10">
    <source>
        <dbReference type="RuleBase" id="RU004504"/>
    </source>
</evidence>
<evidence type="ECO:0000256" key="5">
    <source>
        <dbReference type="ARBA" id="ARBA00022723"/>
    </source>
</evidence>
<dbReference type="GO" id="GO:0031071">
    <property type="term" value="F:cysteine desulfurase activity"/>
    <property type="evidence" value="ECO:0007669"/>
    <property type="project" value="UniProtKB-EC"/>
</dbReference>
<evidence type="ECO:0000256" key="4">
    <source>
        <dbReference type="ARBA" id="ARBA00022679"/>
    </source>
</evidence>
<evidence type="ECO:0000313" key="12">
    <source>
        <dbReference type="EMBL" id="AUO19561.1"/>
    </source>
</evidence>
<dbReference type="OrthoDB" id="9808002at2"/>
<dbReference type="Proteomes" id="UP000235589">
    <property type="component" value="Chromosome"/>
</dbReference>
<keyword evidence="13" id="KW-1185">Reference proteome</keyword>
<dbReference type="Gene3D" id="3.90.1150.10">
    <property type="entry name" value="Aspartate Aminotransferase, domain 1"/>
    <property type="match status" value="1"/>
</dbReference>
<dbReference type="KEGG" id="mpec:B9O19_01400"/>
<keyword evidence="6" id="KW-0663">Pyridoxal phosphate</keyword>
<evidence type="ECO:0000256" key="1">
    <source>
        <dbReference type="ARBA" id="ARBA00001933"/>
    </source>
</evidence>
<comment type="catalytic activity">
    <reaction evidence="9">
        <text>(sulfur carrier)-H + L-cysteine = (sulfur carrier)-SH + L-alanine</text>
        <dbReference type="Rhea" id="RHEA:43892"/>
        <dbReference type="Rhea" id="RHEA-COMP:14737"/>
        <dbReference type="Rhea" id="RHEA-COMP:14739"/>
        <dbReference type="ChEBI" id="CHEBI:29917"/>
        <dbReference type="ChEBI" id="CHEBI:35235"/>
        <dbReference type="ChEBI" id="CHEBI:57972"/>
        <dbReference type="ChEBI" id="CHEBI:64428"/>
        <dbReference type="EC" id="2.8.1.7"/>
    </reaction>
</comment>
<comment type="similarity">
    <text evidence="2">Belongs to the class-V pyridoxal-phosphate-dependent aminotransferase family. NifS/IscS subfamily.</text>
</comment>
<dbReference type="GO" id="GO:0046872">
    <property type="term" value="F:metal ion binding"/>
    <property type="evidence" value="ECO:0007669"/>
    <property type="project" value="UniProtKB-KW"/>
</dbReference>
<dbReference type="InterPro" id="IPR015421">
    <property type="entry name" value="PyrdxlP-dep_Trfase_major"/>
</dbReference>
<reference evidence="12 13" key="1">
    <citation type="submission" date="2017-04" db="EMBL/GenBank/DDBJ databases">
        <title>Monoglobus pectinilyticus 14 draft genome.</title>
        <authorList>
            <person name="Kim C."/>
            <person name="Rosendale D.I."/>
            <person name="Kelly W.J."/>
            <person name="Tannock G.W."/>
            <person name="Patchett M.L."/>
            <person name="Jordens J.Z."/>
        </authorList>
    </citation>
    <scope>NUCLEOTIDE SEQUENCE [LARGE SCALE GENOMIC DNA]</scope>
    <source>
        <strain evidence="12 13">14</strain>
    </source>
</reference>
<name>A0A2K9P2T2_9FIRM</name>
<dbReference type="AlphaFoldDB" id="A0A2K9P2T2"/>
<evidence type="ECO:0000313" key="13">
    <source>
        <dbReference type="Proteomes" id="UP000235589"/>
    </source>
</evidence>
<comment type="cofactor">
    <cofactor evidence="1 10">
        <name>pyridoxal 5'-phosphate</name>
        <dbReference type="ChEBI" id="CHEBI:597326"/>
    </cofactor>
</comment>
<keyword evidence="5" id="KW-0479">Metal-binding</keyword>
<dbReference type="GeneID" id="98062800"/>
<keyword evidence="4 12" id="KW-0808">Transferase</keyword>
<evidence type="ECO:0000256" key="8">
    <source>
        <dbReference type="ARBA" id="ARBA00023014"/>
    </source>
</evidence>
<dbReference type="Gene3D" id="1.10.260.50">
    <property type="match status" value="1"/>
</dbReference>
<organism evidence="12 13">
    <name type="scientific">Monoglobus pectinilyticus</name>
    <dbReference type="NCBI Taxonomy" id="1981510"/>
    <lineage>
        <taxon>Bacteria</taxon>
        <taxon>Bacillati</taxon>
        <taxon>Bacillota</taxon>
        <taxon>Clostridia</taxon>
        <taxon>Monoglobales</taxon>
        <taxon>Monoglobaceae</taxon>
        <taxon>Monoglobus</taxon>
    </lineage>
</organism>
<dbReference type="PANTHER" id="PTHR11601:SF34">
    <property type="entry name" value="CYSTEINE DESULFURASE"/>
    <property type="match status" value="1"/>
</dbReference>
<dbReference type="InterPro" id="IPR016454">
    <property type="entry name" value="Cysteine_dSase"/>
</dbReference>
<gene>
    <name evidence="12" type="ORF">B9O19_01400</name>
</gene>
<accession>A0A2K9P2T2</accession>